<dbReference type="Proteomes" id="UP000290191">
    <property type="component" value="Unassembled WGS sequence"/>
</dbReference>
<dbReference type="OrthoDB" id="356681at2"/>
<name>A0A4Q0Y2J7_9BACT</name>
<dbReference type="Pfam" id="PF00149">
    <property type="entry name" value="Metallophos"/>
    <property type="match status" value="1"/>
</dbReference>
<dbReference type="EMBL" id="PDKO01000006">
    <property type="protein sequence ID" value="RXJ62889.1"/>
    <property type="molecule type" value="Genomic_DNA"/>
</dbReference>
<evidence type="ECO:0000313" key="3">
    <source>
        <dbReference type="Proteomes" id="UP000290191"/>
    </source>
</evidence>
<keyword evidence="3" id="KW-1185">Reference proteome</keyword>
<dbReference type="InterPro" id="IPR029052">
    <property type="entry name" value="Metallo-depent_PP-like"/>
</dbReference>
<feature type="domain" description="Calcineurin-like phosphoesterase" evidence="1">
    <location>
        <begin position="1"/>
        <end position="239"/>
    </location>
</feature>
<dbReference type="AlphaFoldDB" id="A0A4Q0Y2J7"/>
<dbReference type="GO" id="GO:0016787">
    <property type="term" value="F:hydrolase activity"/>
    <property type="evidence" value="ECO:0007669"/>
    <property type="project" value="InterPro"/>
</dbReference>
<evidence type="ECO:0000259" key="1">
    <source>
        <dbReference type="Pfam" id="PF00149"/>
    </source>
</evidence>
<dbReference type="Gene3D" id="3.60.21.10">
    <property type="match status" value="1"/>
</dbReference>
<protein>
    <recommendedName>
        <fullName evidence="1">Calcineurin-like phosphoesterase domain-containing protein</fullName>
    </recommendedName>
</protein>
<evidence type="ECO:0000313" key="2">
    <source>
        <dbReference type="EMBL" id="RXJ62889.1"/>
    </source>
</evidence>
<dbReference type="PANTHER" id="PTHR37844:SF1">
    <property type="entry name" value="CALCINEURIN-LIKE PHOSPHOESTERASE DOMAIN-CONTAINING PROTEIN"/>
    <property type="match status" value="1"/>
</dbReference>
<dbReference type="SUPFAM" id="SSF56300">
    <property type="entry name" value="Metallo-dependent phosphatases"/>
    <property type="match status" value="1"/>
</dbReference>
<comment type="caution">
    <text evidence="2">The sequence shown here is derived from an EMBL/GenBank/DDBJ whole genome shotgun (WGS) entry which is preliminary data.</text>
</comment>
<gene>
    <name evidence="2" type="ORF">CRV06_08625</name>
</gene>
<proteinExistence type="predicted"/>
<accession>A0A4Q0Y2J7</accession>
<sequence length="274" mass="32021">MKIDILSDVHFDNYFFNKYKKDDVIKFYSQIIDFKNLGDVLIIAGDLGHDNEQNIKILKILKEHYKNIICVLGNHDYYLMGKTNKKLFKDSFERVDNMRELINSKEGMYCLNGNVIEIDGVRFGGCDSWYNDGFLRVNYSNGDFTKKSTNAMWSNCTPDAKFIFEIENFDDIFEIEKPKIEAVYKDCDVMITHVNPSAKKDNISIKFQNNPSSSFFCFDGEKYLKNGNMKYWIFGHTHEELEYIEHHVKCICNPLGYFNESGNGSWVKIKQILV</sequence>
<reference evidence="2 3" key="1">
    <citation type="submission" date="2017-10" db="EMBL/GenBank/DDBJ databases">
        <title>Genomics of the genus Arcobacter.</title>
        <authorList>
            <person name="Perez-Cataluna A."/>
            <person name="Figueras M.J."/>
        </authorList>
    </citation>
    <scope>NUCLEOTIDE SEQUENCE [LARGE SCALE GENOMIC DNA]</scope>
    <source>
        <strain evidence="2 3">DSM 24636</strain>
    </source>
</reference>
<dbReference type="RefSeq" id="WP_129082156.1">
    <property type="nucleotide sequence ID" value="NZ_CP041070.1"/>
</dbReference>
<organism evidence="2 3">
    <name type="scientific">Halarcobacter anaerophilus</name>
    <dbReference type="NCBI Taxonomy" id="877500"/>
    <lineage>
        <taxon>Bacteria</taxon>
        <taxon>Pseudomonadati</taxon>
        <taxon>Campylobacterota</taxon>
        <taxon>Epsilonproteobacteria</taxon>
        <taxon>Campylobacterales</taxon>
        <taxon>Arcobacteraceae</taxon>
        <taxon>Halarcobacter</taxon>
    </lineage>
</organism>
<dbReference type="PANTHER" id="PTHR37844">
    <property type="entry name" value="SER/THR PROTEIN PHOSPHATASE SUPERFAMILY (AFU_ORTHOLOGUE AFUA_1G14840)"/>
    <property type="match status" value="1"/>
</dbReference>
<dbReference type="InterPro" id="IPR004843">
    <property type="entry name" value="Calcineurin-like_PHP"/>
</dbReference>